<dbReference type="eggNOG" id="ENOG5033I23">
    <property type="taxonomic scope" value="Bacteria"/>
</dbReference>
<dbReference type="KEGG" id="cpf:CPF_2766"/>
<proteinExistence type="predicted"/>
<dbReference type="PaxDb" id="195103-CPF_2766"/>
<gene>
    <name evidence="2" type="ordered locus">CPF_2766</name>
</gene>
<dbReference type="HOGENOM" id="CLU_1666320_0_0_9"/>
<reference evidence="2 3" key="1">
    <citation type="journal article" date="2006" name="Genome Res.">
        <title>Skewed genomic variability in strains of the toxigenic bacterial pathogen, Clostridium perfringens.</title>
        <authorList>
            <person name="Myers G.S."/>
            <person name="Rasko D.A."/>
            <person name="Cheung J.K."/>
            <person name="Ravel J."/>
            <person name="Seshadri R."/>
            <person name="Deboy R.T."/>
            <person name="Ren Q."/>
            <person name="Varga J."/>
            <person name="Awad M.M."/>
            <person name="Brinkac L.M."/>
            <person name="Daugherty S.C."/>
            <person name="Haft D.H."/>
            <person name="Dodson R.J."/>
            <person name="Madupu R."/>
            <person name="Nelson W.C."/>
            <person name="Rosovitz M.J."/>
            <person name="Sullivan S.A."/>
            <person name="Khouri H."/>
            <person name="Dimitrov G.I."/>
            <person name="Watkins K.L."/>
            <person name="Mulligan S."/>
            <person name="Benton J."/>
            <person name="Radune D."/>
            <person name="Fisher D.J."/>
            <person name="Atkins H.S."/>
            <person name="Hiscox T."/>
            <person name="Jost B.H."/>
            <person name="Billington S.J."/>
            <person name="Songer J.G."/>
            <person name="McClane B.A."/>
            <person name="Titball R.W."/>
            <person name="Rood J.I."/>
            <person name="Melville S.B."/>
            <person name="Paulsen I.T."/>
        </authorList>
    </citation>
    <scope>NUCLEOTIDE SEQUENCE [LARGE SCALE GENOMIC DNA]</scope>
    <source>
        <strain evidence="3">ATCC 13124 / DSM 756 / JCM 1290 / NCIMB 6125 / NCTC 8237 / S 107 / Type A</strain>
    </source>
</reference>
<protein>
    <submittedName>
        <fullName evidence="2">Uncharacterized protein</fullName>
    </submittedName>
</protein>
<keyword evidence="1" id="KW-1133">Transmembrane helix</keyword>
<evidence type="ECO:0000313" key="3">
    <source>
        <dbReference type="Proteomes" id="UP000001823"/>
    </source>
</evidence>
<keyword evidence="3" id="KW-1185">Reference proteome</keyword>
<dbReference type="Proteomes" id="UP000001823">
    <property type="component" value="Chromosome"/>
</dbReference>
<dbReference type="RefSeq" id="WP_003459375.1">
    <property type="nucleotide sequence ID" value="NC_008261.1"/>
</dbReference>
<keyword evidence="1" id="KW-0472">Membrane</keyword>
<feature type="transmembrane region" description="Helical" evidence="1">
    <location>
        <begin position="15"/>
        <end position="35"/>
    </location>
</feature>
<dbReference type="AlphaFoldDB" id="A0A0H2YQH2"/>
<organism evidence="2 3">
    <name type="scientific">Clostridium perfringens (strain ATCC 13124 / DSM 756 / JCM 1290 / NCIMB 6125 / NCTC 8237 / Type A)</name>
    <dbReference type="NCBI Taxonomy" id="195103"/>
    <lineage>
        <taxon>Bacteria</taxon>
        <taxon>Bacillati</taxon>
        <taxon>Bacillota</taxon>
        <taxon>Clostridia</taxon>
        <taxon>Eubacteriales</taxon>
        <taxon>Clostridiaceae</taxon>
        <taxon>Clostridium</taxon>
    </lineage>
</organism>
<name>A0A0H2YQH2_CLOP1</name>
<accession>A0A0H2YQH2</accession>
<keyword evidence="1" id="KW-0812">Transmembrane</keyword>
<evidence type="ECO:0000256" key="1">
    <source>
        <dbReference type="SAM" id="Phobius"/>
    </source>
</evidence>
<evidence type="ECO:0000313" key="2">
    <source>
        <dbReference type="EMBL" id="ABG83145.1"/>
    </source>
</evidence>
<dbReference type="EMBL" id="CP000246">
    <property type="protein sequence ID" value="ABG83145.1"/>
    <property type="molecule type" value="Genomic_DNA"/>
</dbReference>
<dbReference type="STRING" id="195103.CPF_2766"/>
<dbReference type="GeneID" id="93000957"/>
<sequence>MGTMHKEVVKKRRDVAIVISIVCMSLAISLSNFFGNIKFESFNAETITDPIFLVLTLVIFFREYRKCKTSYKYSIVANQLMIHKVKANKQSTLENIKLNNIVYLGKDYSKEAKDFKTSSCKKYVCSLLDRTGHYCCIYKNGDGYNKFYFKPSKTLVDKLEKNLAI</sequence>